<evidence type="ECO:0000313" key="5">
    <source>
        <dbReference type="Proteomes" id="UP000306855"/>
    </source>
</evidence>
<comment type="similarity">
    <text evidence="1">In the N-terminal section; belongs to the LXG family.</text>
</comment>
<keyword evidence="2" id="KW-0472">Membrane</keyword>
<sequence>MTKMNYMELYEFMLATNQGLNSRRDLLRKTQKSLNTFASGKGGLTGGAADGIANYISEVHASGLQTMLEQLLQRFEDLLKIYVASYTGVDKGGNDFYLATSDYEAIKGQSDSYRGDVAAKVAHFNKITHGVSDIVPSGTYVQQANDAKSRVNDSLDNIKRGIKDQQESWQTYEAEQVRKFDELDEMMAAIERLIGQYSSQKLPQFTGYQKGAFAEKINGKTQQVITTLQDNMYRDRNLVKSAEKKIDQTQKTYQRYLVYLEEERNKREGKNAFYTDLFFMALGGVITLASGGTAVPLLLGLGVGLDLFNLYEDYTKMQSGEKYGDNLVKWLLMKSGLNRDSTEGVYSILNLVGGVSGSAGAYKSLVKEGQFVSKGIKTKPLLQNSKQVWRDSTSVKNLFKFADDSKVTGSTAKKVMQAFGNDAHAIGDNVKIAKKHKLLLEGVVPKLSKGASGKVITKTYAKETLKQVTFAGVKDVVIAPAASAVTNSVVGNDTSSIEYKMTNKFAGKIISKPAKTAVNVHIGMWKDGLTGGKVTDKIANRVMLREKFGDNSIRSELDNTFDLLRDMKELYTW</sequence>
<evidence type="ECO:0000256" key="1">
    <source>
        <dbReference type="ARBA" id="ARBA00034117"/>
    </source>
</evidence>
<accession>A0A4S2EAC0</accession>
<keyword evidence="2" id="KW-1133">Transmembrane helix</keyword>
<name>A0A4S2EAC0_9LACO</name>
<evidence type="ECO:0000313" key="4">
    <source>
        <dbReference type="EMBL" id="TGY52478.1"/>
    </source>
</evidence>
<dbReference type="Proteomes" id="UP000306855">
    <property type="component" value="Unassembled WGS sequence"/>
</dbReference>
<protein>
    <recommendedName>
        <fullName evidence="3">LXG domain-containing protein</fullName>
    </recommendedName>
</protein>
<proteinExistence type="inferred from homology"/>
<reference evidence="4 5" key="1">
    <citation type="submission" date="2019-04" db="EMBL/GenBank/DDBJ databases">
        <title>Microbes associate with the intestines of laboratory mice.</title>
        <authorList>
            <person name="Navarre W."/>
            <person name="Wong E."/>
            <person name="Huang K."/>
            <person name="Tropini C."/>
            <person name="Ng K."/>
            <person name="Yu B."/>
        </authorList>
    </citation>
    <scope>NUCLEOTIDE SEQUENCE [LARGE SCALE GENOMIC DNA]</scope>
    <source>
        <strain evidence="4 5">NM26_J9</strain>
    </source>
</reference>
<dbReference type="RefSeq" id="WP_135942449.1">
    <property type="nucleotide sequence ID" value="NZ_CP140606.1"/>
</dbReference>
<dbReference type="EMBL" id="SRYK01000079">
    <property type="protein sequence ID" value="TGY52478.1"/>
    <property type="molecule type" value="Genomic_DNA"/>
</dbReference>
<dbReference type="AlphaFoldDB" id="A0A4S2EAC0"/>
<dbReference type="InterPro" id="IPR006829">
    <property type="entry name" value="LXG_dom"/>
</dbReference>
<keyword evidence="2" id="KW-0812">Transmembrane</keyword>
<feature type="transmembrane region" description="Helical" evidence="2">
    <location>
        <begin position="277"/>
        <end position="299"/>
    </location>
</feature>
<organism evidence="4 5">
    <name type="scientific">Ligilactobacillus murinus</name>
    <dbReference type="NCBI Taxonomy" id="1622"/>
    <lineage>
        <taxon>Bacteria</taxon>
        <taxon>Bacillati</taxon>
        <taxon>Bacillota</taxon>
        <taxon>Bacilli</taxon>
        <taxon>Lactobacillales</taxon>
        <taxon>Lactobacillaceae</taxon>
        <taxon>Ligilactobacillus</taxon>
    </lineage>
</organism>
<dbReference type="PROSITE" id="PS51756">
    <property type="entry name" value="LXG"/>
    <property type="match status" value="1"/>
</dbReference>
<evidence type="ECO:0000256" key="2">
    <source>
        <dbReference type="SAM" id="Phobius"/>
    </source>
</evidence>
<feature type="domain" description="LXG" evidence="3">
    <location>
        <begin position="1"/>
        <end position="244"/>
    </location>
</feature>
<dbReference type="Pfam" id="PF04740">
    <property type="entry name" value="LXG"/>
    <property type="match status" value="1"/>
</dbReference>
<evidence type="ECO:0000259" key="3">
    <source>
        <dbReference type="PROSITE" id="PS51756"/>
    </source>
</evidence>
<gene>
    <name evidence="4" type="ORF">E5340_10425</name>
</gene>
<comment type="caution">
    <text evidence="4">The sequence shown here is derived from an EMBL/GenBank/DDBJ whole genome shotgun (WGS) entry which is preliminary data.</text>
</comment>